<reference evidence="6 7" key="1">
    <citation type="journal article" date="2019" name="Int. J. Syst. Evol. Microbiol.">
        <title>The Global Catalogue of Microorganisms (GCM) 10K type strain sequencing project: providing services to taxonomists for standard genome sequencing and annotation.</title>
        <authorList>
            <consortium name="The Broad Institute Genomics Platform"/>
            <consortium name="The Broad Institute Genome Sequencing Center for Infectious Disease"/>
            <person name="Wu L."/>
            <person name="Ma J."/>
        </authorList>
    </citation>
    <scope>NUCLEOTIDE SEQUENCE [LARGE SCALE GENOMIC DNA]</scope>
    <source>
        <strain evidence="6 7">JCM 14546</strain>
    </source>
</reference>
<keyword evidence="7" id="KW-1185">Reference proteome</keyword>
<name>A0ABN2TI49_9MICO</name>
<gene>
    <name evidence="6" type="ORF">GCM10009755_21410</name>
</gene>
<feature type="domain" description="Tetrapyrrole methylase" evidence="4">
    <location>
        <begin position="17"/>
        <end position="217"/>
    </location>
</feature>
<dbReference type="Gene3D" id="3.40.50.10090">
    <property type="match status" value="2"/>
</dbReference>
<keyword evidence="3" id="KW-0949">S-adenosyl-L-methionine</keyword>
<evidence type="ECO:0000259" key="4">
    <source>
        <dbReference type="Pfam" id="PF00590"/>
    </source>
</evidence>
<evidence type="ECO:0000256" key="2">
    <source>
        <dbReference type="ARBA" id="ARBA00022679"/>
    </source>
</evidence>
<dbReference type="InterPro" id="IPR035996">
    <property type="entry name" value="4pyrrol_Methylase_sf"/>
</dbReference>
<sequence>MSSGERRPTRLLPGRAMVYFLGAGPGDPGLMTNRGAELLSRTAVVVNDPRVHDDIVEAYVPPTATRIDSTELGQTASTRGRRLAGLATEHGTVVRIVPHDGVLFSTTTDEAAACIRAEVGVEMVPGVGISSSMSAYTGTPLTTNRTRSVRFVEAGPQTHTDVSKHRNTGHVVTGTPARLTEALAALGSDGWEPETPVLLAANLSTLGQVTMDATVSSAPARLAEELSAGTLREDDMVVMLLGKGIDQRQDLTWFESKPLFGWKVLIPRTKEQGNSTRELLSEFGAEGTVVPTIAVQPPRTPTQIQKAIRALVDGDYQWVGFTSVNAVRAVRMRITELGLDARALAGVKIAAVGGQTAAALRDWGIEPELVPAGEQSARGLLEDWPDFDADIDALGRVLLPRADIATDVLVSGLLERGWDVDDVTAYRTVRAAPPPAPIRESIKTGEFDAVLFTSSSTVRNLVGIAGKPHRNTVVACIGPATAQTARDNGLQVDVLASEANLGSLVGGLAEYARNRRAEDLAAGRTPCRPSQSHARKRK</sequence>
<dbReference type="InterPro" id="IPR000878">
    <property type="entry name" value="4pyrrol_Mease"/>
</dbReference>
<dbReference type="InterPro" id="IPR003754">
    <property type="entry name" value="4pyrrol_synth_uPrphyn_synth"/>
</dbReference>
<dbReference type="InterPro" id="IPR036108">
    <property type="entry name" value="4pyrrol_syn_uPrphyn_synt_sf"/>
</dbReference>
<dbReference type="RefSeq" id="WP_344309558.1">
    <property type="nucleotide sequence ID" value="NZ_BAAANO010000020.1"/>
</dbReference>
<organism evidence="6 7">
    <name type="scientific">Brevibacterium samyangense</name>
    <dbReference type="NCBI Taxonomy" id="366888"/>
    <lineage>
        <taxon>Bacteria</taxon>
        <taxon>Bacillati</taxon>
        <taxon>Actinomycetota</taxon>
        <taxon>Actinomycetes</taxon>
        <taxon>Micrococcales</taxon>
        <taxon>Brevibacteriaceae</taxon>
        <taxon>Brevibacterium</taxon>
    </lineage>
</organism>
<evidence type="ECO:0000259" key="5">
    <source>
        <dbReference type="Pfam" id="PF02602"/>
    </source>
</evidence>
<accession>A0ABN2TI49</accession>
<evidence type="ECO:0000256" key="3">
    <source>
        <dbReference type="ARBA" id="ARBA00022691"/>
    </source>
</evidence>
<dbReference type="PANTHER" id="PTHR40082:SF1">
    <property type="entry name" value="BLR5956 PROTEIN"/>
    <property type="match status" value="1"/>
</dbReference>
<evidence type="ECO:0000313" key="6">
    <source>
        <dbReference type="EMBL" id="GAA2010110.1"/>
    </source>
</evidence>
<dbReference type="CDD" id="cd06578">
    <property type="entry name" value="HemD"/>
    <property type="match status" value="1"/>
</dbReference>
<dbReference type="Pfam" id="PF02602">
    <property type="entry name" value="HEM4"/>
    <property type="match status" value="1"/>
</dbReference>
<dbReference type="SUPFAM" id="SSF53790">
    <property type="entry name" value="Tetrapyrrole methylase"/>
    <property type="match status" value="1"/>
</dbReference>
<feature type="domain" description="Tetrapyrrole biosynthesis uroporphyrinogen III synthase" evidence="5">
    <location>
        <begin position="276"/>
        <end position="505"/>
    </location>
</feature>
<comment type="caution">
    <text evidence="6">The sequence shown here is derived from an EMBL/GenBank/DDBJ whole genome shotgun (WGS) entry which is preliminary data.</text>
</comment>
<evidence type="ECO:0000256" key="1">
    <source>
        <dbReference type="ARBA" id="ARBA00022603"/>
    </source>
</evidence>
<proteinExistence type="predicted"/>
<dbReference type="Gene3D" id="3.40.1010.10">
    <property type="entry name" value="Cobalt-precorrin-4 Transmethylase, Domain 1"/>
    <property type="match status" value="1"/>
</dbReference>
<dbReference type="InterPro" id="IPR014776">
    <property type="entry name" value="4pyrrole_Mease_sub2"/>
</dbReference>
<protein>
    <submittedName>
        <fullName evidence="6">Bifunctional uroporphyrinogen-III C-methyltransferase/uroporphyrinogen-III synthase</fullName>
    </submittedName>
</protein>
<dbReference type="SUPFAM" id="SSF69618">
    <property type="entry name" value="HemD-like"/>
    <property type="match status" value="1"/>
</dbReference>
<dbReference type="PANTHER" id="PTHR40082">
    <property type="entry name" value="BLR5956 PROTEIN"/>
    <property type="match status" value="1"/>
</dbReference>
<keyword evidence="2" id="KW-0808">Transferase</keyword>
<dbReference type="Proteomes" id="UP001500755">
    <property type="component" value="Unassembled WGS sequence"/>
</dbReference>
<dbReference type="Pfam" id="PF00590">
    <property type="entry name" value="TP_methylase"/>
    <property type="match status" value="1"/>
</dbReference>
<dbReference type="EMBL" id="BAAANO010000020">
    <property type="protein sequence ID" value="GAA2010110.1"/>
    <property type="molecule type" value="Genomic_DNA"/>
</dbReference>
<keyword evidence="1" id="KW-0489">Methyltransferase</keyword>
<evidence type="ECO:0000313" key="7">
    <source>
        <dbReference type="Proteomes" id="UP001500755"/>
    </source>
</evidence>
<dbReference type="InterPro" id="IPR039793">
    <property type="entry name" value="UROS/Hem4"/>
</dbReference>
<dbReference type="Gene3D" id="3.30.950.10">
    <property type="entry name" value="Methyltransferase, Cobalt-precorrin-4 Transmethylase, Domain 2"/>
    <property type="match status" value="1"/>
</dbReference>
<dbReference type="InterPro" id="IPR014777">
    <property type="entry name" value="4pyrrole_Mease_sub1"/>
</dbReference>